<proteinExistence type="predicted"/>
<protein>
    <recommendedName>
        <fullName evidence="2">DUF7903 domain-containing protein</fullName>
    </recommendedName>
</protein>
<dbReference type="AlphaFoldDB" id="A0A8J5RCZ8"/>
<name>A0A8J5RCZ8_ZIZPA</name>
<evidence type="ECO:0000313" key="3">
    <source>
        <dbReference type="EMBL" id="KAG8047262.1"/>
    </source>
</evidence>
<feature type="compositionally biased region" description="Polar residues" evidence="1">
    <location>
        <begin position="12"/>
        <end position="23"/>
    </location>
</feature>
<reference evidence="3" key="1">
    <citation type="journal article" date="2021" name="bioRxiv">
        <title>Whole Genome Assembly and Annotation of Northern Wild Rice, Zizania palustris L., Supports a Whole Genome Duplication in the Zizania Genus.</title>
        <authorList>
            <person name="Haas M."/>
            <person name="Kono T."/>
            <person name="Macchietto M."/>
            <person name="Millas R."/>
            <person name="McGilp L."/>
            <person name="Shao M."/>
            <person name="Duquette J."/>
            <person name="Hirsch C.N."/>
            <person name="Kimball J."/>
        </authorList>
    </citation>
    <scope>NUCLEOTIDE SEQUENCE</scope>
    <source>
        <tissue evidence="3">Fresh leaf tissue</tissue>
    </source>
</reference>
<dbReference type="EMBL" id="JAAALK010000290">
    <property type="protein sequence ID" value="KAG8047262.1"/>
    <property type="molecule type" value="Genomic_DNA"/>
</dbReference>
<dbReference type="InterPro" id="IPR057225">
    <property type="entry name" value="DUF7903"/>
</dbReference>
<comment type="caution">
    <text evidence="3">The sequence shown here is derived from an EMBL/GenBank/DDBJ whole genome shotgun (WGS) entry which is preliminary data.</text>
</comment>
<feature type="region of interest" description="Disordered" evidence="1">
    <location>
        <begin position="1"/>
        <end position="53"/>
    </location>
</feature>
<evidence type="ECO:0000256" key="1">
    <source>
        <dbReference type="SAM" id="MobiDB-lite"/>
    </source>
</evidence>
<accession>A0A8J5RCZ8</accession>
<evidence type="ECO:0000313" key="4">
    <source>
        <dbReference type="Proteomes" id="UP000729402"/>
    </source>
</evidence>
<evidence type="ECO:0000259" key="2">
    <source>
        <dbReference type="Pfam" id="PF25475"/>
    </source>
</evidence>
<dbReference type="Pfam" id="PF25475">
    <property type="entry name" value="DUF7903"/>
    <property type="match status" value="1"/>
</dbReference>
<gene>
    <name evidence="3" type="ORF">GUJ93_ZPchr0008g11406</name>
</gene>
<organism evidence="3 4">
    <name type="scientific">Zizania palustris</name>
    <name type="common">Northern wild rice</name>
    <dbReference type="NCBI Taxonomy" id="103762"/>
    <lineage>
        <taxon>Eukaryota</taxon>
        <taxon>Viridiplantae</taxon>
        <taxon>Streptophyta</taxon>
        <taxon>Embryophyta</taxon>
        <taxon>Tracheophyta</taxon>
        <taxon>Spermatophyta</taxon>
        <taxon>Magnoliopsida</taxon>
        <taxon>Liliopsida</taxon>
        <taxon>Poales</taxon>
        <taxon>Poaceae</taxon>
        <taxon>BOP clade</taxon>
        <taxon>Oryzoideae</taxon>
        <taxon>Oryzeae</taxon>
        <taxon>Zizaniinae</taxon>
        <taxon>Zizania</taxon>
    </lineage>
</organism>
<sequence>MAYLPRHKRHSNASTAPTSLTQAPPSLSSSLRSLSPSSRGRHRHGTAHRQSGNRMMGGMIYHVDCVSRWSPLPPFSADPDDDVSLCLQPFPWDTMEHKTGAKPFALVPSSSAAEASLGSAEEAAYAIAEKFLPDLAFPCDMLIAKNCC</sequence>
<feature type="domain" description="DUF7903" evidence="2">
    <location>
        <begin position="57"/>
        <end position="137"/>
    </location>
</feature>
<dbReference type="PANTHER" id="PTHR35481:SF1">
    <property type="entry name" value="DNA-DIRECTED RNA POLYMERASE SUBUNIT ALPHA"/>
    <property type="match status" value="1"/>
</dbReference>
<reference evidence="3" key="2">
    <citation type="submission" date="2021-02" db="EMBL/GenBank/DDBJ databases">
        <authorList>
            <person name="Kimball J.A."/>
            <person name="Haas M.W."/>
            <person name="Macchietto M."/>
            <person name="Kono T."/>
            <person name="Duquette J."/>
            <person name="Shao M."/>
        </authorList>
    </citation>
    <scope>NUCLEOTIDE SEQUENCE</scope>
    <source>
        <tissue evidence="3">Fresh leaf tissue</tissue>
    </source>
</reference>
<feature type="compositionally biased region" description="Low complexity" evidence="1">
    <location>
        <begin position="24"/>
        <end position="38"/>
    </location>
</feature>
<keyword evidence="4" id="KW-1185">Reference proteome</keyword>
<dbReference type="PANTHER" id="PTHR35481">
    <property type="entry name" value="DNA-DIRECTED RNA POLYMERASE SUBUNIT ALPHA"/>
    <property type="match status" value="1"/>
</dbReference>
<feature type="compositionally biased region" description="Basic residues" evidence="1">
    <location>
        <begin position="1"/>
        <end position="11"/>
    </location>
</feature>
<dbReference type="Proteomes" id="UP000729402">
    <property type="component" value="Unassembled WGS sequence"/>
</dbReference>